<proteinExistence type="predicted"/>
<sequence length="65" mass="7355">MFEVFLLFYIRTVLLALEKGYHIATINALAALTSAHFVLVRMHFLASAPAYRFKAVSWQEKPAGL</sequence>
<evidence type="ECO:0000313" key="1">
    <source>
        <dbReference type="EMBL" id="GCE22800.1"/>
    </source>
</evidence>
<dbReference type="EMBL" id="BIFS01000002">
    <property type="protein sequence ID" value="GCE22800.1"/>
    <property type="molecule type" value="Genomic_DNA"/>
</dbReference>
<reference evidence="2" key="1">
    <citation type="submission" date="2018-12" db="EMBL/GenBank/DDBJ databases">
        <title>Tengunoibacter tsumagoiensis gen. nov., sp. nov., Dictyobacter kobayashii sp. nov., D. alpinus sp. nov., and D. joshuensis sp. nov. and description of Dictyobacteraceae fam. nov. within the order Ktedonobacterales isolated from Tengu-no-mugimeshi.</title>
        <authorList>
            <person name="Wang C.M."/>
            <person name="Zheng Y."/>
            <person name="Sakai Y."/>
            <person name="Toyoda A."/>
            <person name="Minakuchi Y."/>
            <person name="Abe K."/>
            <person name="Yokota A."/>
            <person name="Yabe S."/>
        </authorList>
    </citation>
    <scope>NUCLEOTIDE SEQUENCE [LARGE SCALE GENOMIC DNA]</scope>
    <source>
        <strain evidence="2">Uno11</strain>
    </source>
</reference>
<protein>
    <submittedName>
        <fullName evidence="1">Uncharacterized protein</fullName>
    </submittedName>
</protein>
<comment type="caution">
    <text evidence="1">The sequence shown here is derived from an EMBL/GenBank/DDBJ whole genome shotgun (WGS) entry which is preliminary data.</text>
</comment>
<organism evidence="1 2">
    <name type="scientific">Dictyobacter kobayashii</name>
    <dbReference type="NCBI Taxonomy" id="2014872"/>
    <lineage>
        <taxon>Bacteria</taxon>
        <taxon>Bacillati</taxon>
        <taxon>Chloroflexota</taxon>
        <taxon>Ktedonobacteria</taxon>
        <taxon>Ktedonobacterales</taxon>
        <taxon>Dictyobacteraceae</taxon>
        <taxon>Dictyobacter</taxon>
    </lineage>
</organism>
<dbReference type="Proteomes" id="UP000287188">
    <property type="component" value="Unassembled WGS sequence"/>
</dbReference>
<gene>
    <name evidence="1" type="ORF">KDK_66000</name>
</gene>
<dbReference type="AlphaFoldDB" id="A0A402AUK2"/>
<keyword evidence="2" id="KW-1185">Reference proteome</keyword>
<accession>A0A402AUK2</accession>
<evidence type="ECO:0000313" key="2">
    <source>
        <dbReference type="Proteomes" id="UP000287188"/>
    </source>
</evidence>
<name>A0A402AUK2_9CHLR</name>